<dbReference type="Pfam" id="PF00126">
    <property type="entry name" value="HTH_1"/>
    <property type="match status" value="1"/>
</dbReference>
<keyword evidence="2" id="KW-0805">Transcription regulation</keyword>
<dbReference type="PANTHER" id="PTHR30346:SF0">
    <property type="entry name" value="HCA OPERON TRANSCRIPTIONAL ACTIVATOR HCAR"/>
    <property type="match status" value="1"/>
</dbReference>
<reference evidence="6 7" key="1">
    <citation type="journal article" date="2020" name="Carbohydr. Polym.">
        <title>Characterization and optimization of production of bacterial cellulose from strain CGMCC 17276 based on whole-genome analysis.</title>
        <authorList>
            <person name="Lu T."/>
            <person name="Gao H."/>
            <person name="Liao B."/>
            <person name="Wu J."/>
            <person name="Zhang W."/>
            <person name="Huang J."/>
            <person name="Liu M."/>
            <person name="Huang J."/>
            <person name="Chang Z."/>
            <person name="Jin M."/>
            <person name="Yi Z."/>
            <person name="Jiang D."/>
        </authorList>
    </citation>
    <scope>NUCLEOTIDE SEQUENCE [LARGE SCALE GENOMIC DNA]</scope>
    <source>
        <strain evidence="6 7">CGMCC 17276</strain>
    </source>
</reference>
<dbReference type="GO" id="GO:0032993">
    <property type="term" value="C:protein-DNA complex"/>
    <property type="evidence" value="ECO:0007669"/>
    <property type="project" value="TreeGrafter"/>
</dbReference>
<dbReference type="AlphaFoldDB" id="A0A857FRL9"/>
<dbReference type="Gene3D" id="1.10.10.10">
    <property type="entry name" value="Winged helix-like DNA-binding domain superfamily/Winged helix DNA-binding domain"/>
    <property type="match status" value="1"/>
</dbReference>
<proteinExistence type="inferred from homology"/>
<dbReference type="Proteomes" id="UP000464674">
    <property type="component" value="Chromosome"/>
</dbReference>
<dbReference type="PANTHER" id="PTHR30346">
    <property type="entry name" value="TRANSCRIPTIONAL DUAL REGULATOR HCAR-RELATED"/>
    <property type="match status" value="1"/>
</dbReference>
<dbReference type="InterPro" id="IPR005119">
    <property type="entry name" value="LysR_subst-bd"/>
</dbReference>
<comment type="similarity">
    <text evidence="1">Belongs to the LysR transcriptional regulatory family.</text>
</comment>
<evidence type="ECO:0000313" key="7">
    <source>
        <dbReference type="Proteomes" id="UP000464674"/>
    </source>
</evidence>
<dbReference type="SUPFAM" id="SSF46785">
    <property type="entry name" value="Winged helix' DNA-binding domain"/>
    <property type="match status" value="1"/>
</dbReference>
<evidence type="ECO:0000256" key="1">
    <source>
        <dbReference type="ARBA" id="ARBA00009437"/>
    </source>
</evidence>
<dbReference type="InterPro" id="IPR036388">
    <property type="entry name" value="WH-like_DNA-bd_sf"/>
</dbReference>
<dbReference type="CDD" id="cd08414">
    <property type="entry name" value="PBP2_LTTR_aromatics_like"/>
    <property type="match status" value="1"/>
</dbReference>
<accession>A0A857FRL9</accession>
<dbReference type="Pfam" id="PF03466">
    <property type="entry name" value="LysR_substrate"/>
    <property type="match status" value="1"/>
</dbReference>
<evidence type="ECO:0000256" key="4">
    <source>
        <dbReference type="ARBA" id="ARBA00023163"/>
    </source>
</evidence>
<evidence type="ECO:0000259" key="5">
    <source>
        <dbReference type="PROSITE" id="PS50931"/>
    </source>
</evidence>
<feature type="domain" description="HTH lysR-type" evidence="5">
    <location>
        <begin position="31"/>
        <end position="79"/>
    </location>
</feature>
<gene>
    <name evidence="6" type="ORF">FMA36_03650</name>
</gene>
<keyword evidence="4" id="KW-0804">Transcription</keyword>
<dbReference type="PRINTS" id="PR00039">
    <property type="entry name" value="HTHLYSR"/>
</dbReference>
<dbReference type="GO" id="GO:0003677">
    <property type="term" value="F:DNA binding"/>
    <property type="evidence" value="ECO:0007669"/>
    <property type="project" value="UniProtKB-KW"/>
</dbReference>
<dbReference type="InterPro" id="IPR000847">
    <property type="entry name" value="LysR_HTH_N"/>
</dbReference>
<dbReference type="GO" id="GO:0003700">
    <property type="term" value="F:DNA-binding transcription factor activity"/>
    <property type="evidence" value="ECO:0007669"/>
    <property type="project" value="InterPro"/>
</dbReference>
<dbReference type="FunFam" id="1.10.10.10:FF:000001">
    <property type="entry name" value="LysR family transcriptional regulator"/>
    <property type="match status" value="1"/>
</dbReference>
<dbReference type="EMBL" id="CP041348">
    <property type="protein sequence ID" value="QHC37018.1"/>
    <property type="molecule type" value="Genomic_DNA"/>
</dbReference>
<evidence type="ECO:0000313" key="6">
    <source>
        <dbReference type="EMBL" id="QHC37018.1"/>
    </source>
</evidence>
<protein>
    <submittedName>
        <fullName evidence="6">LysR family transcriptional regulator</fullName>
    </submittedName>
</protein>
<dbReference type="PROSITE" id="PS50931">
    <property type="entry name" value="HTH_LYSR"/>
    <property type="match status" value="1"/>
</dbReference>
<keyword evidence="3" id="KW-0238">DNA-binding</keyword>
<evidence type="ECO:0000256" key="2">
    <source>
        <dbReference type="ARBA" id="ARBA00023015"/>
    </source>
</evidence>
<organism evidence="6 7">
    <name type="scientific">Komagataeibacter xylinus</name>
    <name type="common">Gluconacetobacter xylinus</name>
    <dbReference type="NCBI Taxonomy" id="28448"/>
    <lineage>
        <taxon>Bacteria</taxon>
        <taxon>Pseudomonadati</taxon>
        <taxon>Pseudomonadota</taxon>
        <taxon>Alphaproteobacteria</taxon>
        <taxon>Acetobacterales</taxon>
        <taxon>Acetobacteraceae</taxon>
        <taxon>Komagataeibacter</taxon>
    </lineage>
</organism>
<dbReference type="InterPro" id="IPR036390">
    <property type="entry name" value="WH_DNA-bd_sf"/>
</dbReference>
<evidence type="ECO:0000256" key="3">
    <source>
        <dbReference type="ARBA" id="ARBA00023125"/>
    </source>
</evidence>
<dbReference type="SUPFAM" id="SSF53850">
    <property type="entry name" value="Periplasmic binding protein-like II"/>
    <property type="match status" value="1"/>
</dbReference>
<name>A0A857FRL9_KOMXY</name>
<dbReference type="Gene3D" id="3.40.190.10">
    <property type="entry name" value="Periplasmic binding protein-like II"/>
    <property type="match status" value="2"/>
</dbReference>
<dbReference type="OrthoDB" id="7282659at2"/>
<sequence>MRRRQRKEPEIGSPFSILRSRVPMIALIQALAVAEYLSFNRAALALGTSQSSVSARIKALEEDLGIVLFDRNTRGVRLTEAGRRFVDQVGEGMGILDRAIKIAGMQARGEAGELRVGVHALTPGCFLDRLLERFHIDHPGVRLQVTEGTARDAQFMIREGRLDVAFMACTHQTPDLNSRVIWRDRLMVALPVKHPLAARSGVEWRHLADETFLVRHSGTGPQVDDMIVARAAGKWLTPTILRFDVERSTLLSMVAIGHGISLSVEEGAADSTANVAFRPIQDEAETIPFSAVWSPSNRAPALLKLLALATNMH</sequence>